<dbReference type="PROSITE" id="PS51891">
    <property type="entry name" value="CENP_V_GFA"/>
    <property type="match status" value="1"/>
</dbReference>
<dbReference type="PANTHER" id="PTHR33337">
    <property type="entry name" value="GFA DOMAIN-CONTAINING PROTEIN"/>
    <property type="match status" value="1"/>
</dbReference>
<dbReference type="Proteomes" id="UP000254331">
    <property type="component" value="Unassembled WGS sequence"/>
</dbReference>
<comment type="similarity">
    <text evidence="1">Belongs to the Gfa family.</text>
</comment>
<keyword evidence="2" id="KW-0479">Metal-binding</keyword>
<dbReference type="InterPro" id="IPR011057">
    <property type="entry name" value="Mss4-like_sf"/>
</dbReference>
<evidence type="ECO:0000256" key="1">
    <source>
        <dbReference type="ARBA" id="ARBA00005495"/>
    </source>
</evidence>
<evidence type="ECO:0000259" key="5">
    <source>
        <dbReference type="PROSITE" id="PS51891"/>
    </source>
</evidence>
<reference evidence="6 7" key="1">
    <citation type="submission" date="2018-06" db="EMBL/GenBank/DDBJ databases">
        <authorList>
            <consortium name="Pathogen Informatics"/>
            <person name="Doyle S."/>
        </authorList>
    </citation>
    <scope>NUCLEOTIDE SEQUENCE [LARGE SCALE GENOMIC DNA]</scope>
    <source>
        <strain evidence="6 7">NCTC10376</strain>
    </source>
</reference>
<evidence type="ECO:0000313" key="6">
    <source>
        <dbReference type="EMBL" id="SUC17605.1"/>
    </source>
</evidence>
<dbReference type="InterPro" id="IPR006913">
    <property type="entry name" value="CENP-V/GFA"/>
</dbReference>
<gene>
    <name evidence="6" type="ORF">NCTC10376_03551</name>
</gene>
<evidence type="ECO:0000256" key="4">
    <source>
        <dbReference type="ARBA" id="ARBA00023239"/>
    </source>
</evidence>
<dbReference type="PANTHER" id="PTHR33337:SF40">
    <property type="entry name" value="CENP-V_GFA DOMAIN-CONTAINING PROTEIN-RELATED"/>
    <property type="match status" value="1"/>
</dbReference>
<dbReference type="Gene3D" id="3.90.1590.10">
    <property type="entry name" value="glutathione-dependent formaldehyde- activating enzyme (gfa)"/>
    <property type="match status" value="1"/>
</dbReference>
<dbReference type="SUPFAM" id="SSF51316">
    <property type="entry name" value="Mss4-like"/>
    <property type="match status" value="1"/>
</dbReference>
<dbReference type="RefSeq" id="WP_036936274.1">
    <property type="nucleotide sequence ID" value="NZ_CABMNT010000001.1"/>
</dbReference>
<keyword evidence="3" id="KW-0862">Zinc</keyword>
<accession>A0A379FDC6</accession>
<dbReference type="Pfam" id="PF04828">
    <property type="entry name" value="GFA"/>
    <property type="match status" value="1"/>
</dbReference>
<proteinExistence type="inferred from homology"/>
<organism evidence="6 7">
    <name type="scientific">Proteus vulgaris</name>
    <dbReference type="NCBI Taxonomy" id="585"/>
    <lineage>
        <taxon>Bacteria</taxon>
        <taxon>Pseudomonadati</taxon>
        <taxon>Pseudomonadota</taxon>
        <taxon>Gammaproteobacteria</taxon>
        <taxon>Enterobacterales</taxon>
        <taxon>Morganellaceae</taxon>
        <taxon>Proteus</taxon>
    </lineage>
</organism>
<dbReference type="EMBL" id="UGTW01000001">
    <property type="protein sequence ID" value="SUC17605.1"/>
    <property type="molecule type" value="Genomic_DNA"/>
</dbReference>
<dbReference type="GO" id="GO:0016846">
    <property type="term" value="F:carbon-sulfur lyase activity"/>
    <property type="evidence" value="ECO:0007669"/>
    <property type="project" value="InterPro"/>
</dbReference>
<evidence type="ECO:0000313" key="7">
    <source>
        <dbReference type="Proteomes" id="UP000254331"/>
    </source>
</evidence>
<dbReference type="AlphaFoldDB" id="A0A379FDC6"/>
<evidence type="ECO:0000256" key="3">
    <source>
        <dbReference type="ARBA" id="ARBA00022833"/>
    </source>
</evidence>
<evidence type="ECO:0000256" key="2">
    <source>
        <dbReference type="ARBA" id="ARBA00022723"/>
    </source>
</evidence>
<name>A0A379FDC6_PROVU</name>
<dbReference type="OrthoDB" id="7765631at2"/>
<dbReference type="GO" id="GO:0046872">
    <property type="term" value="F:metal ion binding"/>
    <property type="evidence" value="ECO:0007669"/>
    <property type="project" value="UniProtKB-KW"/>
</dbReference>
<dbReference type="GeneID" id="93394068"/>
<protein>
    <submittedName>
        <fullName evidence="6">Uncharacterized conserved protein</fullName>
    </submittedName>
</protein>
<feature type="domain" description="CENP-V/GFA" evidence="5">
    <location>
        <begin position="2"/>
        <end position="115"/>
    </location>
</feature>
<sequence length="134" mass="15443">MHQGQCLCGAVKLSTAKNITELSVCHCSMCLRWNGGPGFSIDCQSDLNIEGEENITRYDSSLWGERAFCKHCGSHLFYHLKESNTYYVSAGLFSETKESKLTMQIYIDNKPHYYNFVEKTRMLTEKDIMNMFNK</sequence>
<keyword evidence="4" id="KW-0456">Lyase</keyword>